<dbReference type="EMBL" id="JAIHNG010000070">
    <property type="protein sequence ID" value="KAI5961944.1"/>
    <property type="molecule type" value="Genomic_DNA"/>
</dbReference>
<reference evidence="11 12" key="1">
    <citation type="journal article" date="2022" name="DNA Res.">
        <title>Genome analysis of five recently described species of the CUG-Ser clade uncovers Candida theae as a new hybrid lineage with pathogenic potential in the Candida parapsilosis species complex.</title>
        <authorList>
            <person name="Mixao V."/>
            <person name="Del Olmo V."/>
            <person name="Hegedusova E."/>
            <person name="Saus E."/>
            <person name="Pryszcz L."/>
            <person name="Cillingova A."/>
            <person name="Nosek J."/>
            <person name="Gabaldon T."/>
        </authorList>
    </citation>
    <scope>NUCLEOTIDE SEQUENCE [LARGE SCALE GENOMIC DNA]</scope>
    <source>
        <strain evidence="11 12">CBS 12239</strain>
    </source>
</reference>
<dbReference type="GO" id="GO:0003743">
    <property type="term" value="F:translation initiation factor activity"/>
    <property type="evidence" value="ECO:0007669"/>
    <property type="project" value="UniProtKB-KW"/>
</dbReference>
<dbReference type="Gene3D" id="3.30.760.10">
    <property type="entry name" value="RNA Cap, Translation Initiation Factor Eif4e"/>
    <property type="match status" value="1"/>
</dbReference>
<evidence type="ECO:0000256" key="5">
    <source>
        <dbReference type="ARBA" id="ARBA00022917"/>
    </source>
</evidence>
<dbReference type="Proteomes" id="UP001204833">
    <property type="component" value="Unassembled WGS sequence"/>
</dbReference>
<sequence length="340" mass="37199">MQLLYTLLTLLSYAFMAHGLANQGAGGGAGGDAKTSSNTIVWITTTINGKLTTASTTFSQTFMSTYTDAQSDAVESGNIGMGSLSGSVGGVRSYDKTTISSGGADAAAPAACMTHGIYAGFAGGIATMSEELAQKTEDLSLDSKQQSDKTVFDSKDEFTAKHPLNSRWTLWYTKPQTSKTENWHDLLKPVITFSSVEEFWGIYNSIPPANQLPLKSDYHLFKEGVRPEWEDEANAKGGKWQYSFRKGEATPIINDLWLRGLLAVIGETIEDDENEVNGIVINIRKQVYRIGIWTKDCDESKLKTVGERLKKILRLSDDQKVEFISHDASNIRGAEAQIVL</sequence>
<dbReference type="FunFam" id="3.30.760.10:FF:000011">
    <property type="entry name" value="Eukaryotic translation initiation factor 4E"/>
    <property type="match status" value="1"/>
</dbReference>
<evidence type="ECO:0000256" key="10">
    <source>
        <dbReference type="SAM" id="SignalP"/>
    </source>
</evidence>
<dbReference type="InterPro" id="IPR031452">
    <property type="entry name" value="Kre1"/>
</dbReference>
<feature type="signal peptide" evidence="10">
    <location>
        <begin position="1"/>
        <end position="19"/>
    </location>
</feature>
<gene>
    <name evidence="11" type="ORF">KGF57_001572</name>
</gene>
<dbReference type="Pfam" id="PF17056">
    <property type="entry name" value="KRE1"/>
    <property type="match status" value="1"/>
</dbReference>
<evidence type="ECO:0000256" key="3">
    <source>
        <dbReference type="ARBA" id="ARBA00022845"/>
    </source>
</evidence>
<dbReference type="SUPFAM" id="SSF55418">
    <property type="entry name" value="eIF4e-like"/>
    <property type="match status" value="1"/>
</dbReference>
<dbReference type="GO" id="GO:0006417">
    <property type="term" value="P:regulation of translation"/>
    <property type="evidence" value="ECO:0007669"/>
    <property type="project" value="UniProtKB-KW"/>
</dbReference>
<dbReference type="InterPro" id="IPR019770">
    <property type="entry name" value="TIF_eIF_4E_CS"/>
</dbReference>
<feature type="chain" id="PRO_5042207808" description="Eukaryotic translation initiation factor 4E" evidence="10">
    <location>
        <begin position="20"/>
        <end position="340"/>
    </location>
</feature>
<dbReference type="AlphaFoldDB" id="A0AAD5FZT2"/>
<dbReference type="InterPro" id="IPR001040">
    <property type="entry name" value="TIF_eIF_4E"/>
</dbReference>
<keyword evidence="2 9" id="KW-0396">Initiation factor</keyword>
<keyword evidence="12" id="KW-1185">Reference proteome</keyword>
<comment type="caution">
    <text evidence="11">The sequence shown here is derived from an EMBL/GenBank/DDBJ whole genome shotgun (WGS) entry which is preliminary data.</text>
</comment>
<name>A0AAD5FZT2_9ASCO</name>
<evidence type="ECO:0000256" key="9">
    <source>
        <dbReference type="RuleBase" id="RU004374"/>
    </source>
</evidence>
<dbReference type="InterPro" id="IPR023398">
    <property type="entry name" value="TIF_eIF4e-like"/>
</dbReference>
<keyword evidence="3" id="KW-0810">Translation regulation</keyword>
<dbReference type="GO" id="GO:0000340">
    <property type="term" value="F:RNA 7-methylguanosine cap binding"/>
    <property type="evidence" value="ECO:0007669"/>
    <property type="project" value="TreeGrafter"/>
</dbReference>
<comment type="similarity">
    <text evidence="1 9">Belongs to the eukaryotic initiation factor 4E family.</text>
</comment>
<evidence type="ECO:0000313" key="11">
    <source>
        <dbReference type="EMBL" id="KAI5961944.1"/>
    </source>
</evidence>
<dbReference type="GO" id="GO:0031505">
    <property type="term" value="P:fungal-type cell wall organization"/>
    <property type="evidence" value="ECO:0007669"/>
    <property type="project" value="InterPro"/>
</dbReference>
<dbReference type="RefSeq" id="XP_051609918.1">
    <property type="nucleotide sequence ID" value="XM_051750791.1"/>
</dbReference>
<dbReference type="PROSITE" id="PS00813">
    <property type="entry name" value="IF4E"/>
    <property type="match status" value="1"/>
</dbReference>
<evidence type="ECO:0000256" key="4">
    <source>
        <dbReference type="ARBA" id="ARBA00022884"/>
    </source>
</evidence>
<evidence type="ECO:0000313" key="12">
    <source>
        <dbReference type="Proteomes" id="UP001204833"/>
    </source>
</evidence>
<evidence type="ECO:0000256" key="2">
    <source>
        <dbReference type="ARBA" id="ARBA00022540"/>
    </source>
</evidence>
<dbReference type="Pfam" id="PF01652">
    <property type="entry name" value="IF4E"/>
    <property type="match status" value="1"/>
</dbReference>
<keyword evidence="5 9" id="KW-0648">Protein biosynthesis</keyword>
<protein>
    <recommendedName>
        <fullName evidence="8">Eukaryotic translation initiation factor 4E</fullName>
    </recommendedName>
    <alternativeName>
        <fullName evidence="7">eIF-4F 25 kDa subunit</fullName>
    </alternativeName>
    <alternativeName>
        <fullName evidence="6">mRNA cap-binding protein</fullName>
    </alternativeName>
</protein>
<accession>A0AAD5FZT2</accession>
<dbReference type="PANTHER" id="PTHR11960:SF8">
    <property type="entry name" value="EUKARYOTIC TRANSLATION INITIATION FACTOR 4E1-RELATED"/>
    <property type="match status" value="1"/>
</dbReference>
<evidence type="ECO:0000256" key="6">
    <source>
        <dbReference type="ARBA" id="ARBA00030245"/>
    </source>
</evidence>
<dbReference type="PANTHER" id="PTHR11960">
    <property type="entry name" value="EUKARYOTIC TRANSLATION INITIATION FACTOR 4E RELATED"/>
    <property type="match status" value="1"/>
</dbReference>
<evidence type="ECO:0000256" key="7">
    <source>
        <dbReference type="ARBA" id="ARBA00032656"/>
    </source>
</evidence>
<proteinExistence type="inferred from homology"/>
<evidence type="ECO:0000256" key="8">
    <source>
        <dbReference type="ARBA" id="ARBA00039255"/>
    </source>
</evidence>
<keyword evidence="10" id="KW-0732">Signal</keyword>
<keyword evidence="4 9" id="KW-0694">RNA-binding</keyword>
<dbReference type="GO" id="GO:0016281">
    <property type="term" value="C:eukaryotic translation initiation factor 4F complex"/>
    <property type="evidence" value="ECO:0007669"/>
    <property type="project" value="TreeGrafter"/>
</dbReference>
<evidence type="ECO:0000256" key="1">
    <source>
        <dbReference type="ARBA" id="ARBA00009860"/>
    </source>
</evidence>
<organism evidence="11 12">
    <name type="scientific">Candida theae</name>
    <dbReference type="NCBI Taxonomy" id="1198502"/>
    <lineage>
        <taxon>Eukaryota</taxon>
        <taxon>Fungi</taxon>
        <taxon>Dikarya</taxon>
        <taxon>Ascomycota</taxon>
        <taxon>Saccharomycotina</taxon>
        <taxon>Pichiomycetes</taxon>
        <taxon>Debaryomycetaceae</taxon>
        <taxon>Candida/Lodderomyces clade</taxon>
        <taxon>Candida</taxon>
    </lineage>
</organism>
<dbReference type="GeneID" id="76149631"/>